<dbReference type="AlphaFoldDB" id="A0A516H2Z3"/>
<keyword evidence="12" id="KW-1185">Reference proteome</keyword>
<protein>
    <recommendedName>
        <fullName evidence="10">Purine nucleoside phosphorylase</fullName>
    </recommendedName>
</protein>
<proteinExistence type="inferred from homology"/>
<keyword evidence="5" id="KW-0378">Hydrolase</keyword>
<evidence type="ECO:0000256" key="6">
    <source>
        <dbReference type="ARBA" id="ARBA00022833"/>
    </source>
</evidence>
<keyword evidence="6" id="KW-0862">Zinc</keyword>
<dbReference type="OrthoDB" id="4279at2"/>
<keyword evidence="3" id="KW-0808">Transferase</keyword>
<comment type="catalytic activity">
    <reaction evidence="8">
        <text>adenosine + phosphate = alpha-D-ribose 1-phosphate + adenine</text>
        <dbReference type="Rhea" id="RHEA:27642"/>
        <dbReference type="ChEBI" id="CHEBI:16335"/>
        <dbReference type="ChEBI" id="CHEBI:16708"/>
        <dbReference type="ChEBI" id="CHEBI:43474"/>
        <dbReference type="ChEBI" id="CHEBI:57720"/>
        <dbReference type="EC" id="2.4.2.1"/>
    </reaction>
    <physiologicalReaction direction="left-to-right" evidence="8">
        <dbReference type="Rhea" id="RHEA:27643"/>
    </physiologicalReaction>
</comment>
<organism evidence="11 12">
    <name type="scientific">Ferrovibrio terrae</name>
    <dbReference type="NCBI Taxonomy" id="2594003"/>
    <lineage>
        <taxon>Bacteria</taxon>
        <taxon>Pseudomonadati</taxon>
        <taxon>Pseudomonadota</taxon>
        <taxon>Alphaproteobacteria</taxon>
        <taxon>Rhodospirillales</taxon>
        <taxon>Rhodospirillaceae</taxon>
        <taxon>Ferrovibrio</taxon>
    </lineage>
</organism>
<evidence type="ECO:0000313" key="12">
    <source>
        <dbReference type="Proteomes" id="UP000317496"/>
    </source>
</evidence>
<evidence type="ECO:0000256" key="2">
    <source>
        <dbReference type="ARBA" id="ARBA00007353"/>
    </source>
</evidence>
<dbReference type="InterPro" id="IPR011324">
    <property type="entry name" value="Cytotoxic_necrot_fac-like_cat"/>
</dbReference>
<dbReference type="KEGG" id="fer:FNB15_12905"/>
<dbReference type="InterPro" id="IPR003730">
    <property type="entry name" value="Cu_polyphenol_OxRdtase"/>
</dbReference>
<accession>A0A516H2Z3</accession>
<evidence type="ECO:0000256" key="3">
    <source>
        <dbReference type="ARBA" id="ARBA00022679"/>
    </source>
</evidence>
<dbReference type="NCBIfam" id="TIGR00726">
    <property type="entry name" value="peptidoglycan editing factor PgeF"/>
    <property type="match status" value="1"/>
</dbReference>
<comment type="similarity">
    <text evidence="2 10">Belongs to the purine nucleoside phosphorylase YfiH/LACC1 family.</text>
</comment>
<comment type="catalytic activity">
    <reaction evidence="1">
        <text>inosine + phosphate = alpha-D-ribose 1-phosphate + hypoxanthine</text>
        <dbReference type="Rhea" id="RHEA:27646"/>
        <dbReference type="ChEBI" id="CHEBI:17368"/>
        <dbReference type="ChEBI" id="CHEBI:17596"/>
        <dbReference type="ChEBI" id="CHEBI:43474"/>
        <dbReference type="ChEBI" id="CHEBI:57720"/>
        <dbReference type="EC" id="2.4.2.1"/>
    </reaction>
    <physiologicalReaction direction="left-to-right" evidence="1">
        <dbReference type="Rhea" id="RHEA:27647"/>
    </physiologicalReaction>
</comment>
<gene>
    <name evidence="11" type="primary">pgeF</name>
    <name evidence="11" type="ORF">FNB15_12905</name>
</gene>
<dbReference type="Pfam" id="PF02578">
    <property type="entry name" value="Cu-oxidase_4"/>
    <property type="match status" value="1"/>
</dbReference>
<dbReference type="PANTHER" id="PTHR30616">
    <property type="entry name" value="UNCHARACTERIZED PROTEIN YFIH"/>
    <property type="match status" value="1"/>
</dbReference>
<evidence type="ECO:0000256" key="10">
    <source>
        <dbReference type="RuleBase" id="RU361274"/>
    </source>
</evidence>
<dbReference type="RefSeq" id="WP_144069096.1">
    <property type="nucleotide sequence ID" value="NZ_CP041636.1"/>
</dbReference>
<evidence type="ECO:0000256" key="1">
    <source>
        <dbReference type="ARBA" id="ARBA00000553"/>
    </source>
</evidence>
<evidence type="ECO:0000256" key="7">
    <source>
        <dbReference type="ARBA" id="ARBA00047989"/>
    </source>
</evidence>
<dbReference type="GO" id="GO:0005507">
    <property type="term" value="F:copper ion binding"/>
    <property type="evidence" value="ECO:0007669"/>
    <property type="project" value="TreeGrafter"/>
</dbReference>
<dbReference type="Gene3D" id="3.60.140.10">
    <property type="entry name" value="CNF1/YfiH-like putative cysteine hydrolases"/>
    <property type="match status" value="1"/>
</dbReference>
<name>A0A516H2Z3_9PROT</name>
<dbReference type="PANTHER" id="PTHR30616:SF2">
    <property type="entry name" value="PURINE NUCLEOSIDE PHOSPHORYLASE LACC1"/>
    <property type="match status" value="1"/>
</dbReference>
<keyword evidence="4" id="KW-0479">Metal-binding</keyword>
<evidence type="ECO:0000313" key="11">
    <source>
        <dbReference type="EMBL" id="QDO98115.1"/>
    </source>
</evidence>
<evidence type="ECO:0000256" key="4">
    <source>
        <dbReference type="ARBA" id="ARBA00022723"/>
    </source>
</evidence>
<dbReference type="InterPro" id="IPR038371">
    <property type="entry name" value="Cu_polyphenol_OxRdtase_sf"/>
</dbReference>
<comment type="catalytic activity">
    <reaction evidence="7">
        <text>adenosine + H2O + H(+) = inosine + NH4(+)</text>
        <dbReference type="Rhea" id="RHEA:24408"/>
        <dbReference type="ChEBI" id="CHEBI:15377"/>
        <dbReference type="ChEBI" id="CHEBI:15378"/>
        <dbReference type="ChEBI" id="CHEBI:16335"/>
        <dbReference type="ChEBI" id="CHEBI:17596"/>
        <dbReference type="ChEBI" id="CHEBI:28938"/>
        <dbReference type="EC" id="3.5.4.4"/>
    </reaction>
    <physiologicalReaction direction="left-to-right" evidence="7">
        <dbReference type="Rhea" id="RHEA:24409"/>
    </physiologicalReaction>
</comment>
<dbReference type="Proteomes" id="UP000317496">
    <property type="component" value="Chromosome"/>
</dbReference>
<comment type="catalytic activity">
    <reaction evidence="9">
        <text>S-methyl-5'-thioadenosine + phosphate = 5-(methylsulfanyl)-alpha-D-ribose 1-phosphate + adenine</text>
        <dbReference type="Rhea" id="RHEA:11852"/>
        <dbReference type="ChEBI" id="CHEBI:16708"/>
        <dbReference type="ChEBI" id="CHEBI:17509"/>
        <dbReference type="ChEBI" id="CHEBI:43474"/>
        <dbReference type="ChEBI" id="CHEBI:58533"/>
        <dbReference type="EC" id="2.4.2.28"/>
    </reaction>
    <physiologicalReaction direction="left-to-right" evidence="9">
        <dbReference type="Rhea" id="RHEA:11853"/>
    </physiologicalReaction>
</comment>
<sequence length="265" mass="28154">MTVLTPAPNRAEAIAPVTAAGFSGLPHGFFTRRGGVSTGLYASLNCGPGSSDTAASVQENRHRVAASLNAPHGLVSLYQVHGRDVVVVGDDYDIAQRPKADGLVTRRRGIALGILSADCAPVLFADMEAGVIGACHAGWRGALAGVSDATIETMIALGARREHIRAAVGPCIGQASYEVSAPFRDEFLAADTANAVFFATGKREGHWQFDLPAYLMQRLRHADVVAENLGLDTCSDPERFFSYRRMTLQKEADYGRQVSAIALPA</sequence>
<evidence type="ECO:0000256" key="8">
    <source>
        <dbReference type="ARBA" id="ARBA00048968"/>
    </source>
</evidence>
<dbReference type="GO" id="GO:0017061">
    <property type="term" value="F:S-methyl-5-thioadenosine phosphorylase activity"/>
    <property type="evidence" value="ECO:0007669"/>
    <property type="project" value="UniProtKB-EC"/>
</dbReference>
<evidence type="ECO:0000256" key="9">
    <source>
        <dbReference type="ARBA" id="ARBA00049893"/>
    </source>
</evidence>
<dbReference type="CDD" id="cd16833">
    <property type="entry name" value="YfiH"/>
    <property type="match status" value="1"/>
</dbReference>
<dbReference type="EMBL" id="CP041636">
    <property type="protein sequence ID" value="QDO98115.1"/>
    <property type="molecule type" value="Genomic_DNA"/>
</dbReference>
<dbReference type="SUPFAM" id="SSF64438">
    <property type="entry name" value="CNF1/YfiH-like putative cysteine hydrolases"/>
    <property type="match status" value="1"/>
</dbReference>
<evidence type="ECO:0000256" key="5">
    <source>
        <dbReference type="ARBA" id="ARBA00022801"/>
    </source>
</evidence>
<dbReference type="GO" id="GO:0016787">
    <property type="term" value="F:hydrolase activity"/>
    <property type="evidence" value="ECO:0007669"/>
    <property type="project" value="UniProtKB-KW"/>
</dbReference>
<reference evidence="11 12" key="1">
    <citation type="submission" date="2019-07" db="EMBL/GenBank/DDBJ databases">
        <title>Genome sequencing for Ferrovibrio sp. K5.</title>
        <authorList>
            <person name="Park S.-J."/>
        </authorList>
    </citation>
    <scope>NUCLEOTIDE SEQUENCE [LARGE SCALE GENOMIC DNA]</scope>
    <source>
        <strain evidence="11 12">K5</strain>
    </source>
</reference>